<evidence type="ECO:0000313" key="3">
    <source>
        <dbReference type="Proteomes" id="UP000321570"/>
    </source>
</evidence>
<name>A0A564YFH6_HYMDI</name>
<evidence type="ECO:0000256" key="1">
    <source>
        <dbReference type="SAM" id="MobiDB-lite"/>
    </source>
</evidence>
<evidence type="ECO:0000313" key="2">
    <source>
        <dbReference type="EMBL" id="VUZ45373.1"/>
    </source>
</evidence>
<feature type="region of interest" description="Disordered" evidence="1">
    <location>
        <begin position="317"/>
        <end position="339"/>
    </location>
</feature>
<feature type="compositionally biased region" description="Polar residues" evidence="1">
    <location>
        <begin position="317"/>
        <end position="332"/>
    </location>
</feature>
<organism evidence="2 3">
    <name type="scientific">Hymenolepis diminuta</name>
    <name type="common">Rat tapeworm</name>
    <dbReference type="NCBI Taxonomy" id="6216"/>
    <lineage>
        <taxon>Eukaryota</taxon>
        <taxon>Metazoa</taxon>
        <taxon>Spiralia</taxon>
        <taxon>Lophotrochozoa</taxon>
        <taxon>Platyhelminthes</taxon>
        <taxon>Cestoda</taxon>
        <taxon>Eucestoda</taxon>
        <taxon>Cyclophyllidea</taxon>
        <taxon>Hymenolepididae</taxon>
        <taxon>Hymenolepis</taxon>
    </lineage>
</organism>
<protein>
    <submittedName>
        <fullName evidence="2">Uncharacterized protein</fullName>
    </submittedName>
</protein>
<reference evidence="2 3" key="1">
    <citation type="submission" date="2019-07" db="EMBL/GenBank/DDBJ databases">
        <authorList>
            <person name="Jastrzebski P J."/>
            <person name="Paukszto L."/>
            <person name="Jastrzebski P J."/>
        </authorList>
    </citation>
    <scope>NUCLEOTIDE SEQUENCE [LARGE SCALE GENOMIC DNA]</scope>
    <source>
        <strain evidence="2 3">WMS-il1</strain>
    </source>
</reference>
<keyword evidence="3" id="KW-1185">Reference proteome</keyword>
<gene>
    <name evidence="2" type="ORF">WMSIL1_LOCUS5227</name>
</gene>
<dbReference type="AlphaFoldDB" id="A0A564YFH6"/>
<dbReference type="EMBL" id="CABIJS010000166">
    <property type="protein sequence ID" value="VUZ45373.1"/>
    <property type="molecule type" value="Genomic_DNA"/>
</dbReference>
<accession>A0A564YFH6</accession>
<feature type="non-terminal residue" evidence="2">
    <location>
        <position position="1"/>
    </location>
</feature>
<dbReference type="Proteomes" id="UP000321570">
    <property type="component" value="Unassembled WGS sequence"/>
</dbReference>
<proteinExistence type="predicted"/>
<sequence length="339" mass="38058">KTNSCFAHQPSQNVIISQNNSAEVKYDLPQTMSSTGTPVIQVPSNTFTIHREQPNSCPSNSVLIPPGSILLTHASVYIPNGSAVEVLHTPQTQMTTLSQQNGSNEQNLCSNQHNTSCYQKLKPQDYTSSLNDWTQQRPRFQQPYSHRGELPFQQEKSSPTNINLLQQILLNNCALVENSVETPVVEKYPRNNDQIKSVNLGDNKCQNNIWHSIESASSSKRAIGSEKYRFGMENDLLKPALTNQNSPSSIFNLTEKTSDSSGLFQQWSNSSQISLSSERSFNSSLFRRNQYCSPNYVRDQDKDMSSDNGIIFSMFRTTQSKQPKDTPTGSDNSLHHLFL</sequence>